<proteinExistence type="inferred from homology"/>
<name>A0A2R6PUD3_ACTCC</name>
<dbReference type="InParanoid" id="A0A2R6PUD3"/>
<feature type="non-terminal residue" evidence="9">
    <location>
        <position position="169"/>
    </location>
</feature>
<evidence type="ECO:0000256" key="5">
    <source>
        <dbReference type="ARBA" id="ARBA00023180"/>
    </source>
</evidence>
<evidence type="ECO:0000256" key="3">
    <source>
        <dbReference type="ARBA" id="ARBA00022679"/>
    </source>
</evidence>
<keyword evidence="5" id="KW-0325">Glycoprotein</keyword>
<reference evidence="9 10" key="1">
    <citation type="submission" date="2017-07" db="EMBL/GenBank/DDBJ databases">
        <title>An improved, manually edited Actinidia chinensis var. chinensis (kiwifruit) genome highlights the challenges associated with draft genomes and gene prediction in plants.</title>
        <authorList>
            <person name="Pilkington S."/>
            <person name="Crowhurst R."/>
            <person name="Hilario E."/>
            <person name="Nardozza S."/>
            <person name="Fraser L."/>
            <person name="Peng Y."/>
            <person name="Gunaseelan K."/>
            <person name="Simpson R."/>
            <person name="Tahir J."/>
            <person name="Deroles S."/>
            <person name="Templeton K."/>
            <person name="Luo Z."/>
            <person name="Davy M."/>
            <person name="Cheng C."/>
            <person name="Mcneilage M."/>
            <person name="Scaglione D."/>
            <person name="Liu Y."/>
            <person name="Zhang Q."/>
            <person name="Datson P."/>
            <person name="De Silva N."/>
            <person name="Gardiner S."/>
            <person name="Bassett H."/>
            <person name="Chagne D."/>
            <person name="Mccallum J."/>
            <person name="Dzierzon H."/>
            <person name="Deng C."/>
            <person name="Wang Y.-Y."/>
            <person name="Barron N."/>
            <person name="Manako K."/>
            <person name="Bowen J."/>
            <person name="Foster T."/>
            <person name="Erridge Z."/>
            <person name="Tiffin H."/>
            <person name="Waite C."/>
            <person name="Davies K."/>
            <person name="Grierson E."/>
            <person name="Laing W."/>
            <person name="Kirk R."/>
            <person name="Chen X."/>
            <person name="Wood M."/>
            <person name="Montefiori M."/>
            <person name="Brummell D."/>
            <person name="Schwinn K."/>
            <person name="Catanach A."/>
            <person name="Fullerton C."/>
            <person name="Li D."/>
            <person name="Meiyalaghan S."/>
            <person name="Nieuwenhuizen N."/>
            <person name="Read N."/>
            <person name="Prakash R."/>
            <person name="Hunter D."/>
            <person name="Zhang H."/>
            <person name="Mckenzie M."/>
            <person name="Knabel M."/>
            <person name="Harris A."/>
            <person name="Allan A."/>
            <person name="Chen A."/>
            <person name="Janssen B."/>
            <person name="Plunkett B."/>
            <person name="Dwamena C."/>
            <person name="Voogd C."/>
            <person name="Leif D."/>
            <person name="Lafferty D."/>
            <person name="Souleyre E."/>
            <person name="Varkonyi-Gasic E."/>
            <person name="Gambi F."/>
            <person name="Hanley J."/>
            <person name="Yao J.-L."/>
            <person name="Cheung J."/>
            <person name="David K."/>
            <person name="Warren B."/>
            <person name="Marsh K."/>
            <person name="Snowden K."/>
            <person name="Lin-Wang K."/>
            <person name="Brian L."/>
            <person name="Martinez-Sanchez M."/>
            <person name="Wang M."/>
            <person name="Ileperuma N."/>
            <person name="Macnee N."/>
            <person name="Campin R."/>
            <person name="Mcatee P."/>
            <person name="Drummond R."/>
            <person name="Espley R."/>
            <person name="Ireland H."/>
            <person name="Wu R."/>
            <person name="Atkinson R."/>
            <person name="Karunairetnam S."/>
            <person name="Bulley S."/>
            <person name="Chunkath S."/>
            <person name="Hanley Z."/>
            <person name="Storey R."/>
            <person name="Thrimawithana A."/>
            <person name="Thomson S."/>
            <person name="David C."/>
            <person name="Testolin R."/>
        </authorList>
    </citation>
    <scope>NUCLEOTIDE SEQUENCE [LARGE SCALE GENOMIC DNA]</scope>
    <source>
        <strain evidence="10">cv. Red5</strain>
        <tissue evidence="9">Young leaf</tissue>
    </source>
</reference>
<gene>
    <name evidence="9" type="ORF">CEY00_Acc26689</name>
</gene>
<keyword evidence="6 7" id="KW-0961">Cell wall biogenesis/degradation</keyword>
<keyword evidence="4 7" id="KW-0333">Golgi apparatus</keyword>
<dbReference type="OrthoDB" id="1734695at2759"/>
<dbReference type="PANTHER" id="PTHR31889:SF2">
    <property type="entry name" value="FUCOSYLTRANSFERASE 3"/>
    <property type="match status" value="1"/>
</dbReference>
<accession>A0A2R6PUD3</accession>
<sequence>MKIFNRVSTDPPKVKDPGDDAISRAPEIKCRLNSLQLTGVFVACLLGLFLVSVISRNQHSYGIWVGGETRTVQVKPQKEGLRSEDDSSQHVEVPKDKLLGGLLAAGFDERSCLSRYQSVLYGKALIREPSSYLISRLRSYEALHKRCGPFTGSYNKTVELLKSGQQIGP</sequence>
<dbReference type="Gramene" id="PSR96637">
    <property type="protein sequence ID" value="PSR96637"/>
    <property type="gene ID" value="CEY00_Acc26689"/>
</dbReference>
<evidence type="ECO:0000256" key="2">
    <source>
        <dbReference type="ARBA" id="ARBA00022676"/>
    </source>
</evidence>
<dbReference type="GO" id="GO:0008107">
    <property type="term" value="F:galactoside 2-alpha-L-fucosyltransferase activity"/>
    <property type="evidence" value="ECO:0007669"/>
    <property type="project" value="InterPro"/>
</dbReference>
<dbReference type="GO" id="GO:0009969">
    <property type="term" value="P:xyloglucan biosynthetic process"/>
    <property type="evidence" value="ECO:0007669"/>
    <property type="project" value="TreeGrafter"/>
</dbReference>
<dbReference type="STRING" id="1590841.A0A2R6PUD3"/>
<keyword evidence="2 7" id="KW-0328">Glycosyltransferase</keyword>
<keyword evidence="7" id="KW-0472">Membrane</keyword>
<dbReference type="EMBL" id="NKQK01000023">
    <property type="protein sequence ID" value="PSR96637.1"/>
    <property type="molecule type" value="Genomic_DNA"/>
</dbReference>
<evidence type="ECO:0000256" key="1">
    <source>
        <dbReference type="ARBA" id="ARBA00010481"/>
    </source>
</evidence>
<evidence type="ECO:0000256" key="6">
    <source>
        <dbReference type="ARBA" id="ARBA00023316"/>
    </source>
</evidence>
<feature type="region of interest" description="Disordered" evidence="8">
    <location>
        <begin position="1"/>
        <end position="20"/>
    </location>
</feature>
<evidence type="ECO:0000313" key="9">
    <source>
        <dbReference type="EMBL" id="PSR96637.1"/>
    </source>
</evidence>
<comment type="subcellular location">
    <subcellularLocation>
        <location evidence="7">Golgi apparatus</location>
        <location evidence="7">Golgi stack membrane</location>
        <topology evidence="7">Single-pass type II membrane protein</topology>
    </subcellularLocation>
</comment>
<evidence type="ECO:0000256" key="8">
    <source>
        <dbReference type="SAM" id="MobiDB-lite"/>
    </source>
</evidence>
<dbReference type="GO" id="GO:0042546">
    <property type="term" value="P:cell wall biogenesis"/>
    <property type="evidence" value="ECO:0007669"/>
    <property type="project" value="InterPro"/>
</dbReference>
<keyword evidence="7" id="KW-0812">Transmembrane</keyword>
<dbReference type="InterPro" id="IPR004938">
    <property type="entry name" value="XG_FTase"/>
</dbReference>
<dbReference type="Pfam" id="PF03254">
    <property type="entry name" value="XG_FTase"/>
    <property type="match status" value="1"/>
</dbReference>
<dbReference type="GO" id="GO:0071555">
    <property type="term" value="P:cell wall organization"/>
    <property type="evidence" value="ECO:0007669"/>
    <property type="project" value="UniProtKB-UniRule"/>
</dbReference>
<dbReference type="PANTHER" id="PTHR31889">
    <property type="entry name" value="FUCOSYLTRANSFERASE 2-RELATED"/>
    <property type="match status" value="1"/>
</dbReference>
<protein>
    <recommendedName>
        <fullName evidence="7">Fucosyltransferase</fullName>
        <ecNumber evidence="7">2.4.1.-</ecNumber>
    </recommendedName>
</protein>
<reference evidence="10" key="2">
    <citation type="journal article" date="2018" name="BMC Genomics">
        <title>A manually annotated Actinidia chinensis var. chinensis (kiwifruit) genome highlights the challenges associated with draft genomes and gene prediction in plants.</title>
        <authorList>
            <person name="Pilkington S.M."/>
            <person name="Crowhurst R."/>
            <person name="Hilario E."/>
            <person name="Nardozza S."/>
            <person name="Fraser L."/>
            <person name="Peng Y."/>
            <person name="Gunaseelan K."/>
            <person name="Simpson R."/>
            <person name="Tahir J."/>
            <person name="Deroles S.C."/>
            <person name="Templeton K."/>
            <person name="Luo Z."/>
            <person name="Davy M."/>
            <person name="Cheng C."/>
            <person name="McNeilage M."/>
            <person name="Scaglione D."/>
            <person name="Liu Y."/>
            <person name="Zhang Q."/>
            <person name="Datson P."/>
            <person name="De Silva N."/>
            <person name="Gardiner S.E."/>
            <person name="Bassett H."/>
            <person name="Chagne D."/>
            <person name="McCallum J."/>
            <person name="Dzierzon H."/>
            <person name="Deng C."/>
            <person name="Wang Y.Y."/>
            <person name="Barron L."/>
            <person name="Manako K."/>
            <person name="Bowen J."/>
            <person name="Foster T.M."/>
            <person name="Erridge Z.A."/>
            <person name="Tiffin H."/>
            <person name="Waite C.N."/>
            <person name="Davies K.M."/>
            <person name="Grierson E.P."/>
            <person name="Laing W.A."/>
            <person name="Kirk R."/>
            <person name="Chen X."/>
            <person name="Wood M."/>
            <person name="Montefiori M."/>
            <person name="Brummell D.A."/>
            <person name="Schwinn K.E."/>
            <person name="Catanach A."/>
            <person name="Fullerton C."/>
            <person name="Li D."/>
            <person name="Meiyalaghan S."/>
            <person name="Nieuwenhuizen N."/>
            <person name="Read N."/>
            <person name="Prakash R."/>
            <person name="Hunter D."/>
            <person name="Zhang H."/>
            <person name="McKenzie M."/>
            <person name="Knabel M."/>
            <person name="Harris A."/>
            <person name="Allan A.C."/>
            <person name="Gleave A."/>
            <person name="Chen A."/>
            <person name="Janssen B.J."/>
            <person name="Plunkett B."/>
            <person name="Ampomah-Dwamena C."/>
            <person name="Voogd C."/>
            <person name="Leif D."/>
            <person name="Lafferty D."/>
            <person name="Souleyre E.J.F."/>
            <person name="Varkonyi-Gasic E."/>
            <person name="Gambi F."/>
            <person name="Hanley J."/>
            <person name="Yao J.L."/>
            <person name="Cheung J."/>
            <person name="David K.M."/>
            <person name="Warren B."/>
            <person name="Marsh K."/>
            <person name="Snowden K.C."/>
            <person name="Lin-Wang K."/>
            <person name="Brian L."/>
            <person name="Martinez-Sanchez M."/>
            <person name="Wang M."/>
            <person name="Ileperuma N."/>
            <person name="Macnee N."/>
            <person name="Campin R."/>
            <person name="McAtee P."/>
            <person name="Drummond R.S.M."/>
            <person name="Espley R.V."/>
            <person name="Ireland H.S."/>
            <person name="Wu R."/>
            <person name="Atkinson R.G."/>
            <person name="Karunairetnam S."/>
            <person name="Bulley S."/>
            <person name="Chunkath S."/>
            <person name="Hanley Z."/>
            <person name="Storey R."/>
            <person name="Thrimawithana A.H."/>
            <person name="Thomson S."/>
            <person name="David C."/>
            <person name="Testolin R."/>
            <person name="Huang H."/>
            <person name="Hellens R.P."/>
            <person name="Schaffer R.J."/>
        </authorList>
    </citation>
    <scope>NUCLEOTIDE SEQUENCE [LARGE SCALE GENOMIC DNA]</scope>
    <source>
        <strain evidence="10">cv. Red5</strain>
    </source>
</reference>
<feature type="transmembrane region" description="Helical" evidence="7">
    <location>
        <begin position="35"/>
        <end position="54"/>
    </location>
</feature>
<dbReference type="Proteomes" id="UP000241394">
    <property type="component" value="Chromosome LG23"/>
</dbReference>
<evidence type="ECO:0000256" key="7">
    <source>
        <dbReference type="RuleBase" id="RU367004"/>
    </source>
</evidence>
<evidence type="ECO:0000256" key="4">
    <source>
        <dbReference type="ARBA" id="ARBA00023034"/>
    </source>
</evidence>
<comment type="caution">
    <text evidence="9">The sequence shown here is derived from an EMBL/GenBank/DDBJ whole genome shotgun (WGS) entry which is preliminary data.</text>
</comment>
<comment type="function">
    <text evidence="7">May be involved in cell wall biosynthesis.</text>
</comment>
<evidence type="ECO:0000313" key="10">
    <source>
        <dbReference type="Proteomes" id="UP000241394"/>
    </source>
</evidence>
<keyword evidence="7" id="KW-1133">Transmembrane helix</keyword>
<keyword evidence="3 7" id="KW-0808">Transferase</keyword>
<organism evidence="9 10">
    <name type="scientific">Actinidia chinensis var. chinensis</name>
    <name type="common">Chinese soft-hair kiwi</name>
    <dbReference type="NCBI Taxonomy" id="1590841"/>
    <lineage>
        <taxon>Eukaryota</taxon>
        <taxon>Viridiplantae</taxon>
        <taxon>Streptophyta</taxon>
        <taxon>Embryophyta</taxon>
        <taxon>Tracheophyta</taxon>
        <taxon>Spermatophyta</taxon>
        <taxon>Magnoliopsida</taxon>
        <taxon>eudicotyledons</taxon>
        <taxon>Gunneridae</taxon>
        <taxon>Pentapetalae</taxon>
        <taxon>asterids</taxon>
        <taxon>Ericales</taxon>
        <taxon>Actinidiaceae</taxon>
        <taxon>Actinidia</taxon>
    </lineage>
</organism>
<comment type="similarity">
    <text evidence="1 7">Belongs to the glycosyltransferase 37 family.</text>
</comment>
<keyword evidence="10" id="KW-1185">Reference proteome</keyword>
<dbReference type="EC" id="2.4.1.-" evidence="7"/>
<dbReference type="AlphaFoldDB" id="A0A2R6PUD3"/>
<dbReference type="GO" id="GO:0032580">
    <property type="term" value="C:Golgi cisterna membrane"/>
    <property type="evidence" value="ECO:0007669"/>
    <property type="project" value="UniProtKB-SubCell"/>
</dbReference>